<evidence type="ECO:0000256" key="4">
    <source>
        <dbReference type="ARBA" id="ARBA00023163"/>
    </source>
</evidence>
<evidence type="ECO:0000256" key="3">
    <source>
        <dbReference type="ARBA" id="ARBA00023015"/>
    </source>
</evidence>
<dbReference type="EMBL" id="CP012357">
    <property type="protein sequence ID" value="AKX34326.1"/>
    <property type="molecule type" value="Genomic_DNA"/>
</dbReference>
<evidence type="ECO:0000256" key="5">
    <source>
        <dbReference type="ARBA" id="ARBA00024937"/>
    </source>
</evidence>
<keyword evidence="3" id="KW-0805">Transcription regulation</keyword>
<evidence type="ECO:0000313" key="7">
    <source>
        <dbReference type="EMBL" id="AKX34326.1"/>
    </source>
</evidence>
<dbReference type="SMART" id="SM00420">
    <property type="entry name" value="HTH_DEOR"/>
    <property type="match status" value="1"/>
</dbReference>
<dbReference type="KEGG" id="sll:SLITO_v1c06990"/>
<dbReference type="Proteomes" id="UP000067476">
    <property type="component" value="Chromosome"/>
</dbReference>
<dbReference type="STRING" id="216942.SLITO_v1c06990"/>
<dbReference type="GO" id="GO:0003700">
    <property type="term" value="F:DNA-binding transcription factor activity"/>
    <property type="evidence" value="ECO:0007669"/>
    <property type="project" value="InterPro"/>
</dbReference>
<reference evidence="7 8" key="1">
    <citation type="journal article" date="2015" name="Genome Announc.">
        <title>Complete Genome Sequence of Spiroplasma litorale TN-1T (DSM 21781), a Bacterium Isolated from a Green-Eyed Horsefly (Tabanus nigrovittatus).</title>
        <authorList>
            <person name="Lo W.S."/>
            <person name="Lai Y.C."/>
            <person name="Lien Y.W."/>
            <person name="Wang T.H."/>
            <person name="Kuo C.H."/>
        </authorList>
    </citation>
    <scope>NUCLEOTIDE SEQUENCE [LARGE SCALE GENOMIC DNA]</scope>
    <source>
        <strain evidence="7 8">TN-1</strain>
    </source>
</reference>
<name>A0A0K1W2C9_9MOLU</name>
<dbReference type="InterPro" id="IPR037171">
    <property type="entry name" value="NagB/RpiA_transferase-like"/>
</dbReference>
<evidence type="ECO:0000313" key="8">
    <source>
        <dbReference type="Proteomes" id="UP000067476"/>
    </source>
</evidence>
<feature type="domain" description="HTH deoR-type" evidence="6">
    <location>
        <begin position="6"/>
        <end position="61"/>
    </location>
</feature>
<comment type="function">
    <text evidence="5">Repressor of the lactose catabolism operon. Galactose-6-phosphate is the inducer.</text>
</comment>
<dbReference type="Pfam" id="PF00455">
    <property type="entry name" value="DeoRC"/>
    <property type="match status" value="1"/>
</dbReference>
<dbReference type="Pfam" id="PF08220">
    <property type="entry name" value="HTH_DeoR"/>
    <property type="match status" value="1"/>
</dbReference>
<evidence type="ECO:0000256" key="1">
    <source>
        <dbReference type="ARBA" id="ARBA00021390"/>
    </source>
</evidence>
<dbReference type="PANTHER" id="PTHR30363:SF4">
    <property type="entry name" value="GLYCEROL-3-PHOSPHATE REGULON REPRESSOR"/>
    <property type="match status" value="1"/>
</dbReference>
<gene>
    <name evidence="7" type="primary">lacR</name>
    <name evidence="7" type="ORF">SLITO_v1c06990</name>
</gene>
<dbReference type="RefSeq" id="WP_075058418.1">
    <property type="nucleotide sequence ID" value="NZ_CP012357.1"/>
</dbReference>
<dbReference type="OrthoDB" id="390201at2"/>
<keyword evidence="8" id="KW-1185">Reference proteome</keyword>
<evidence type="ECO:0000256" key="2">
    <source>
        <dbReference type="ARBA" id="ARBA00022491"/>
    </source>
</evidence>
<evidence type="ECO:0000259" key="6">
    <source>
        <dbReference type="SMART" id="SM00420"/>
    </source>
</evidence>
<accession>A0A0K1W2C9</accession>
<dbReference type="PATRIC" id="fig|216942.3.peg.709"/>
<dbReference type="InterPro" id="IPR050313">
    <property type="entry name" value="Carb_Metab_HTH_regulators"/>
</dbReference>
<proteinExistence type="predicted"/>
<organism evidence="7 8">
    <name type="scientific">Spiroplasma litorale</name>
    <dbReference type="NCBI Taxonomy" id="216942"/>
    <lineage>
        <taxon>Bacteria</taxon>
        <taxon>Bacillati</taxon>
        <taxon>Mycoplasmatota</taxon>
        <taxon>Mollicutes</taxon>
        <taxon>Entomoplasmatales</taxon>
        <taxon>Spiroplasmataceae</taxon>
        <taxon>Spiroplasma</taxon>
    </lineage>
</organism>
<keyword evidence="4" id="KW-0804">Transcription</keyword>
<keyword evidence="2" id="KW-0678">Repressor</keyword>
<dbReference type="PANTHER" id="PTHR30363">
    <property type="entry name" value="HTH-TYPE TRANSCRIPTIONAL REGULATOR SRLR-RELATED"/>
    <property type="match status" value="1"/>
</dbReference>
<sequence>MHKLERKNIILDKVNKNRFIETKDLLIYLEDIGINESTARRDLKELESENKILLSFGAITSKVYDQYEIARTEKAKKNVDKKEQIAIKAVELLEYEDIIYCAPGTTIENFVKLINKKIKLIVTNSFPVFLEAWKNKNVIDVFLIGGIFKEKSQVFFSRDIKKYIEGIKFSKTFFSCISCDKEGNIYDDFAPESNLLKEALKKSQKNILLIDSTKLLDYGINLVCNVSEICHVITDYESKTCIDKLNWNTNIIYGGKNE</sequence>
<dbReference type="AlphaFoldDB" id="A0A0K1W2C9"/>
<keyword evidence="7" id="KW-0808">Transferase</keyword>
<dbReference type="SMART" id="SM01134">
    <property type="entry name" value="DeoRC"/>
    <property type="match status" value="1"/>
</dbReference>
<protein>
    <recommendedName>
        <fullName evidence="1">Lactose phosphotransferase system repressor</fullName>
    </recommendedName>
</protein>
<dbReference type="InterPro" id="IPR014036">
    <property type="entry name" value="DeoR-like_C"/>
</dbReference>
<dbReference type="GO" id="GO:0016740">
    <property type="term" value="F:transferase activity"/>
    <property type="evidence" value="ECO:0007669"/>
    <property type="project" value="UniProtKB-KW"/>
</dbReference>
<dbReference type="InterPro" id="IPR001034">
    <property type="entry name" value="DeoR_HTH"/>
</dbReference>
<dbReference type="SUPFAM" id="SSF100950">
    <property type="entry name" value="NagB/RpiA/CoA transferase-like"/>
    <property type="match status" value="1"/>
</dbReference>